<protein>
    <submittedName>
        <fullName evidence="2">Uncharacterized protein</fullName>
    </submittedName>
</protein>
<dbReference type="RefSeq" id="WP_167331652.1">
    <property type="nucleotide sequence ID" value="NZ_JACAQE010000001.1"/>
</dbReference>
<proteinExistence type="predicted"/>
<dbReference type="EMBL" id="JACAQE010000001">
    <property type="protein sequence ID" value="NWC12439.1"/>
    <property type="molecule type" value="Genomic_DNA"/>
</dbReference>
<organism evidence="2 3">
    <name type="scientific">Pseudomonas gingeri</name>
    <dbReference type="NCBI Taxonomy" id="117681"/>
    <lineage>
        <taxon>Bacteria</taxon>
        <taxon>Pseudomonadati</taxon>
        <taxon>Pseudomonadota</taxon>
        <taxon>Gammaproteobacteria</taxon>
        <taxon>Pseudomonadales</taxon>
        <taxon>Pseudomonadaceae</taxon>
        <taxon>Pseudomonas</taxon>
    </lineage>
</organism>
<dbReference type="AlphaFoldDB" id="A0A7Y7XUQ0"/>
<evidence type="ECO:0000256" key="1">
    <source>
        <dbReference type="SAM" id="MobiDB-lite"/>
    </source>
</evidence>
<reference evidence="2 3" key="1">
    <citation type="submission" date="2020-04" db="EMBL/GenBank/DDBJ databases">
        <title>Molecular characterization of pseudomonads from Agaricus bisporus reveal novel blotch 2 pathogens in Western Europe.</title>
        <authorList>
            <person name="Taparia T."/>
            <person name="Krijger M."/>
            <person name="Haynes E."/>
            <person name="Elpinstone J.G."/>
            <person name="Noble R."/>
            <person name="Van Der Wolf J."/>
        </authorList>
    </citation>
    <scope>NUCLEOTIDE SEQUENCE [LARGE SCALE GENOMIC DNA]</scope>
    <source>
        <strain evidence="2 3">IPO3738</strain>
    </source>
</reference>
<evidence type="ECO:0000313" key="2">
    <source>
        <dbReference type="EMBL" id="NWC12439.1"/>
    </source>
</evidence>
<name>A0A7Y7XUQ0_9PSED</name>
<sequence length="58" mass="6463">MHTTASLHVHPTVADISRIFEIRRLAREFGCAYVATKPKQQTRQTPTPFDPNDGGRAA</sequence>
<comment type="caution">
    <text evidence="2">The sequence shown here is derived from an EMBL/GenBank/DDBJ whole genome shotgun (WGS) entry which is preliminary data.</text>
</comment>
<feature type="compositionally biased region" description="Low complexity" evidence="1">
    <location>
        <begin position="36"/>
        <end position="47"/>
    </location>
</feature>
<feature type="region of interest" description="Disordered" evidence="1">
    <location>
        <begin position="36"/>
        <end position="58"/>
    </location>
</feature>
<dbReference type="Proteomes" id="UP000517547">
    <property type="component" value="Unassembled WGS sequence"/>
</dbReference>
<evidence type="ECO:0000313" key="3">
    <source>
        <dbReference type="Proteomes" id="UP000517547"/>
    </source>
</evidence>
<accession>A0A7Y7XUQ0</accession>
<gene>
    <name evidence="2" type="ORF">HX845_02180</name>
</gene>